<protein>
    <submittedName>
        <fullName evidence="7">NfeD family protein</fullName>
    </submittedName>
</protein>
<dbReference type="PANTHER" id="PTHR33507">
    <property type="entry name" value="INNER MEMBRANE PROTEIN YBBJ"/>
    <property type="match status" value="1"/>
</dbReference>
<evidence type="ECO:0000313" key="8">
    <source>
        <dbReference type="Proteomes" id="UP000446866"/>
    </source>
</evidence>
<reference evidence="7 8" key="1">
    <citation type="submission" date="2018-08" db="EMBL/GenBank/DDBJ databases">
        <title>Murine metabolic-syndrome-specific gut microbial biobank.</title>
        <authorList>
            <person name="Liu C."/>
        </authorList>
    </citation>
    <scope>NUCLEOTIDE SEQUENCE [LARGE SCALE GENOMIC DNA]</scope>
    <source>
        <strain evidence="7 8">28</strain>
    </source>
</reference>
<sequence>MTILGLTVSMSVFWLVATIVFVVVEGLTMGLTTIWFAGGAVIALAASLLGAGIAVQVVLFFVVSVVLLVSTRKLFVKKLQTGVEKTNVDALIGKEAVVISAIKPFEPGIIKLSGQDWTAVSQNSEDSLDEGSKVKVIRIEGVKAVVAPWIQ</sequence>
<keyword evidence="4 5" id="KW-0472">Membrane</keyword>
<feature type="domain" description="NfeD-like C-terminal" evidence="6">
    <location>
        <begin position="88"/>
        <end position="148"/>
    </location>
</feature>
<keyword evidence="2 5" id="KW-0812">Transmembrane</keyword>
<evidence type="ECO:0000313" key="7">
    <source>
        <dbReference type="EMBL" id="NBH60116.1"/>
    </source>
</evidence>
<dbReference type="AlphaFoldDB" id="A0A845QFU3"/>
<keyword evidence="3 5" id="KW-1133">Transmembrane helix</keyword>
<dbReference type="InterPro" id="IPR002810">
    <property type="entry name" value="NfeD-like_C"/>
</dbReference>
<dbReference type="Proteomes" id="UP000446866">
    <property type="component" value="Unassembled WGS sequence"/>
</dbReference>
<name>A0A845QFU3_9FIRM</name>
<feature type="transmembrane region" description="Helical" evidence="5">
    <location>
        <begin position="42"/>
        <end position="69"/>
    </location>
</feature>
<dbReference type="SUPFAM" id="SSF141322">
    <property type="entry name" value="NfeD domain-like"/>
    <property type="match status" value="1"/>
</dbReference>
<dbReference type="EMBL" id="QXWK01000001">
    <property type="protein sequence ID" value="NBH60116.1"/>
    <property type="molecule type" value="Genomic_DNA"/>
</dbReference>
<comment type="caution">
    <text evidence="7">The sequence shown here is derived from an EMBL/GenBank/DDBJ whole genome shotgun (WGS) entry which is preliminary data.</text>
</comment>
<dbReference type="Pfam" id="PF01957">
    <property type="entry name" value="NfeD"/>
    <property type="match status" value="1"/>
</dbReference>
<dbReference type="InterPro" id="IPR052165">
    <property type="entry name" value="Membrane_assoc_protease"/>
</dbReference>
<dbReference type="PANTHER" id="PTHR33507:SF3">
    <property type="entry name" value="INNER MEMBRANE PROTEIN YBBJ"/>
    <property type="match status" value="1"/>
</dbReference>
<evidence type="ECO:0000256" key="2">
    <source>
        <dbReference type="ARBA" id="ARBA00022692"/>
    </source>
</evidence>
<keyword evidence="8" id="KW-1185">Reference proteome</keyword>
<evidence type="ECO:0000256" key="5">
    <source>
        <dbReference type="SAM" id="Phobius"/>
    </source>
</evidence>
<evidence type="ECO:0000256" key="1">
    <source>
        <dbReference type="ARBA" id="ARBA00004141"/>
    </source>
</evidence>
<dbReference type="RefSeq" id="WP_160200420.1">
    <property type="nucleotide sequence ID" value="NZ_QXWK01000001.1"/>
</dbReference>
<feature type="transmembrane region" description="Helical" evidence="5">
    <location>
        <begin position="12"/>
        <end position="36"/>
    </location>
</feature>
<evidence type="ECO:0000256" key="3">
    <source>
        <dbReference type="ARBA" id="ARBA00022989"/>
    </source>
</evidence>
<dbReference type="GO" id="GO:0005886">
    <property type="term" value="C:plasma membrane"/>
    <property type="evidence" value="ECO:0007669"/>
    <property type="project" value="TreeGrafter"/>
</dbReference>
<dbReference type="Gene3D" id="2.40.50.140">
    <property type="entry name" value="Nucleic acid-binding proteins"/>
    <property type="match status" value="1"/>
</dbReference>
<accession>A0A845QFU3</accession>
<organism evidence="7 8">
    <name type="scientific">Anaerotruncus colihominis</name>
    <dbReference type="NCBI Taxonomy" id="169435"/>
    <lineage>
        <taxon>Bacteria</taxon>
        <taxon>Bacillati</taxon>
        <taxon>Bacillota</taxon>
        <taxon>Clostridia</taxon>
        <taxon>Eubacteriales</taxon>
        <taxon>Oscillospiraceae</taxon>
        <taxon>Anaerotruncus</taxon>
    </lineage>
</organism>
<gene>
    <name evidence="7" type="ORF">D0435_00305</name>
</gene>
<evidence type="ECO:0000259" key="6">
    <source>
        <dbReference type="Pfam" id="PF01957"/>
    </source>
</evidence>
<comment type="subcellular location">
    <subcellularLocation>
        <location evidence="1">Membrane</location>
        <topology evidence="1">Multi-pass membrane protein</topology>
    </subcellularLocation>
</comment>
<evidence type="ECO:0000256" key="4">
    <source>
        <dbReference type="ARBA" id="ARBA00023136"/>
    </source>
</evidence>
<proteinExistence type="predicted"/>
<dbReference type="InterPro" id="IPR012340">
    <property type="entry name" value="NA-bd_OB-fold"/>
</dbReference>